<proteinExistence type="predicted"/>
<evidence type="ECO:0000313" key="4">
    <source>
        <dbReference type="Proteomes" id="UP000199645"/>
    </source>
</evidence>
<evidence type="ECO:0000313" key="3">
    <source>
        <dbReference type="EMBL" id="SFE69173.1"/>
    </source>
</evidence>
<dbReference type="Pfam" id="PF07760">
    <property type="entry name" value="DUF1616"/>
    <property type="match status" value="1"/>
</dbReference>
<accession>A0A1I2CN00</accession>
<keyword evidence="1" id="KW-1133">Transmembrane helix</keyword>
<gene>
    <name evidence="3" type="ORF">SAMN05421541_10372</name>
</gene>
<feature type="transmembrane region" description="Helical" evidence="1">
    <location>
        <begin position="90"/>
        <end position="109"/>
    </location>
</feature>
<dbReference type="Proteomes" id="UP000199645">
    <property type="component" value="Unassembled WGS sequence"/>
</dbReference>
<dbReference type="OrthoDB" id="3294431at2"/>
<feature type="transmembrane region" description="Helical" evidence="1">
    <location>
        <begin position="29"/>
        <end position="49"/>
    </location>
</feature>
<protein>
    <recommendedName>
        <fullName evidence="2">DUF1616 domain-containing protein</fullName>
    </recommendedName>
</protein>
<sequence>MSPVRAGALAGLTVAASVAAEFGPLPVSLPGGLLLVFVLPGFALTEAIFRPGRRDIGVVERTVLVPSLSLAVLVLGGLILWSSGGHLNRASWTLVCAVTTLIATGAAYYRTLRAGPAPAGGSKPPPVARNTQDRLIRDVLPLTLAVLLVAGAGVWSYADSVNTYDVPVSTLSAQPPGPVDADGNRAVPVTATGLAAGTWTMVVSDPAGVEVSRQDVTPDGAGDWSGQVSVPGDQRVTVGLFRGGEAAAFRTLIISAVP</sequence>
<dbReference type="RefSeq" id="WP_093611383.1">
    <property type="nucleotide sequence ID" value="NZ_BOMT01000009.1"/>
</dbReference>
<organism evidence="3 4">
    <name type="scientific">Actinoplanes philippinensis</name>
    <dbReference type="NCBI Taxonomy" id="35752"/>
    <lineage>
        <taxon>Bacteria</taxon>
        <taxon>Bacillati</taxon>
        <taxon>Actinomycetota</taxon>
        <taxon>Actinomycetes</taxon>
        <taxon>Micromonosporales</taxon>
        <taxon>Micromonosporaceae</taxon>
        <taxon>Actinoplanes</taxon>
    </lineage>
</organism>
<feature type="transmembrane region" description="Helical" evidence="1">
    <location>
        <begin position="61"/>
        <end position="84"/>
    </location>
</feature>
<evidence type="ECO:0000256" key="1">
    <source>
        <dbReference type="SAM" id="Phobius"/>
    </source>
</evidence>
<name>A0A1I2CN00_9ACTN</name>
<dbReference type="InterPro" id="IPR011674">
    <property type="entry name" value="DUF1616"/>
</dbReference>
<feature type="transmembrane region" description="Helical" evidence="1">
    <location>
        <begin position="139"/>
        <end position="158"/>
    </location>
</feature>
<dbReference type="STRING" id="35752.SAMN05421541_10372"/>
<keyword evidence="4" id="KW-1185">Reference proteome</keyword>
<dbReference type="AlphaFoldDB" id="A0A1I2CN00"/>
<dbReference type="EMBL" id="FONV01000003">
    <property type="protein sequence ID" value="SFE69173.1"/>
    <property type="molecule type" value="Genomic_DNA"/>
</dbReference>
<feature type="domain" description="DUF1616" evidence="2">
    <location>
        <begin position="9"/>
        <end position="114"/>
    </location>
</feature>
<evidence type="ECO:0000259" key="2">
    <source>
        <dbReference type="Pfam" id="PF07760"/>
    </source>
</evidence>
<reference evidence="3 4" key="1">
    <citation type="submission" date="2016-10" db="EMBL/GenBank/DDBJ databases">
        <authorList>
            <person name="de Groot N.N."/>
        </authorList>
    </citation>
    <scope>NUCLEOTIDE SEQUENCE [LARGE SCALE GENOMIC DNA]</scope>
    <source>
        <strain evidence="3 4">DSM 43019</strain>
    </source>
</reference>
<keyword evidence="1" id="KW-0812">Transmembrane</keyword>
<keyword evidence="1" id="KW-0472">Membrane</keyword>